<accession>A0A2H1JRL3</accession>
<gene>
    <name evidence="1" type="ORF">BAURA63_02562</name>
</gene>
<proteinExistence type="predicted"/>
<evidence type="ECO:0000313" key="1">
    <source>
        <dbReference type="EMBL" id="SMX90130.1"/>
    </source>
</evidence>
<dbReference type="EMBL" id="FXYZ01000011">
    <property type="protein sequence ID" value="SMX90130.1"/>
    <property type="molecule type" value="Genomic_DNA"/>
</dbReference>
<organism evidence="1 2">
    <name type="scientific">Brevibacterium aurantiacum</name>
    <dbReference type="NCBI Taxonomy" id="273384"/>
    <lineage>
        <taxon>Bacteria</taxon>
        <taxon>Bacillati</taxon>
        <taxon>Actinomycetota</taxon>
        <taxon>Actinomycetes</taxon>
        <taxon>Micrococcales</taxon>
        <taxon>Brevibacteriaceae</taxon>
        <taxon>Brevibacterium</taxon>
    </lineage>
</organism>
<evidence type="ECO:0000313" key="2">
    <source>
        <dbReference type="Proteomes" id="UP000234327"/>
    </source>
</evidence>
<protein>
    <submittedName>
        <fullName evidence="1">Uncharacterized protein</fullName>
    </submittedName>
</protein>
<dbReference type="Proteomes" id="UP000234327">
    <property type="component" value="Unassembled WGS sequence"/>
</dbReference>
<dbReference type="AlphaFoldDB" id="A0A2H1JRL3"/>
<reference evidence="1 2" key="1">
    <citation type="submission" date="2017-03" db="EMBL/GenBank/DDBJ databases">
        <authorList>
            <person name="Afonso C.L."/>
            <person name="Miller P.J."/>
            <person name="Scott M.A."/>
            <person name="Spackman E."/>
            <person name="Goraichik I."/>
            <person name="Dimitrov K.M."/>
            <person name="Suarez D.L."/>
            <person name="Swayne D.E."/>
        </authorList>
    </citation>
    <scope>NUCLEOTIDE SEQUENCE [LARGE SCALE GENOMIC DNA]</scope>
    <source>
        <strain evidence="2">6(3)</strain>
    </source>
</reference>
<name>A0A2H1JRL3_BREAU</name>
<sequence length="63" mass="7293">MDTGEPDVRAGLDASATELCNEAQYHLWLSRTEKAEAFPPEHFRKNGWVVQALQCWWSRSADW</sequence>